<feature type="compositionally biased region" description="Basic and acidic residues" evidence="1">
    <location>
        <begin position="131"/>
        <end position="148"/>
    </location>
</feature>
<evidence type="ECO:0000313" key="3">
    <source>
        <dbReference type="Proteomes" id="UP001153269"/>
    </source>
</evidence>
<comment type="caution">
    <text evidence="2">The sequence shown here is derived from an EMBL/GenBank/DDBJ whole genome shotgun (WGS) entry which is preliminary data.</text>
</comment>
<keyword evidence="3" id="KW-1185">Reference proteome</keyword>
<feature type="region of interest" description="Disordered" evidence="1">
    <location>
        <begin position="131"/>
        <end position="179"/>
    </location>
</feature>
<name>A0A9N7ZCJ2_PLEPL</name>
<proteinExistence type="predicted"/>
<feature type="compositionally biased region" description="Basic and acidic residues" evidence="1">
    <location>
        <begin position="26"/>
        <end position="43"/>
    </location>
</feature>
<sequence length="179" mass="19716">MTNATTQRGLDITAERGGQQLPCSCNERRAGAADESASEHERQRLDAVEMTSGLYSSRFFYLQPPPTSSPARTLHLSPPLPLPHTTEPLLHVRGQQLPSPPSLLFSCFSSSLMKRPEPGVLLSQEFVETATDRNHSDFKSMRSNREEQSEQQEALQWTGGADDLTGAPCLQPDEPTSHS</sequence>
<dbReference type="EMBL" id="CADEAL010004413">
    <property type="protein sequence ID" value="CAB1459001.1"/>
    <property type="molecule type" value="Genomic_DNA"/>
</dbReference>
<gene>
    <name evidence="2" type="ORF">PLEPLA_LOCUS46837</name>
</gene>
<dbReference type="AlphaFoldDB" id="A0A9N7ZCJ2"/>
<evidence type="ECO:0000256" key="1">
    <source>
        <dbReference type="SAM" id="MobiDB-lite"/>
    </source>
</evidence>
<reference evidence="2" key="1">
    <citation type="submission" date="2020-03" db="EMBL/GenBank/DDBJ databases">
        <authorList>
            <person name="Weist P."/>
        </authorList>
    </citation>
    <scope>NUCLEOTIDE SEQUENCE</scope>
</reference>
<dbReference type="Proteomes" id="UP001153269">
    <property type="component" value="Unassembled WGS sequence"/>
</dbReference>
<accession>A0A9N7ZCJ2</accession>
<evidence type="ECO:0000313" key="2">
    <source>
        <dbReference type="EMBL" id="CAB1459001.1"/>
    </source>
</evidence>
<protein>
    <submittedName>
        <fullName evidence="2">Uncharacterized protein</fullName>
    </submittedName>
</protein>
<feature type="region of interest" description="Disordered" evidence="1">
    <location>
        <begin position="1"/>
        <end position="43"/>
    </location>
</feature>
<organism evidence="2 3">
    <name type="scientific">Pleuronectes platessa</name>
    <name type="common">European plaice</name>
    <dbReference type="NCBI Taxonomy" id="8262"/>
    <lineage>
        <taxon>Eukaryota</taxon>
        <taxon>Metazoa</taxon>
        <taxon>Chordata</taxon>
        <taxon>Craniata</taxon>
        <taxon>Vertebrata</taxon>
        <taxon>Euteleostomi</taxon>
        <taxon>Actinopterygii</taxon>
        <taxon>Neopterygii</taxon>
        <taxon>Teleostei</taxon>
        <taxon>Neoteleostei</taxon>
        <taxon>Acanthomorphata</taxon>
        <taxon>Carangaria</taxon>
        <taxon>Pleuronectiformes</taxon>
        <taxon>Pleuronectoidei</taxon>
        <taxon>Pleuronectidae</taxon>
        <taxon>Pleuronectes</taxon>
    </lineage>
</organism>